<reference evidence="2 3" key="1">
    <citation type="submission" date="2024-10" db="EMBL/GenBank/DDBJ databases">
        <title>The Natural Products Discovery Center: Release of the First 8490 Sequenced Strains for Exploring Actinobacteria Biosynthetic Diversity.</title>
        <authorList>
            <person name="Kalkreuter E."/>
            <person name="Kautsar S.A."/>
            <person name="Yang D."/>
            <person name="Bader C.D."/>
            <person name="Teijaro C.N."/>
            <person name="Fluegel L."/>
            <person name="Davis C.M."/>
            <person name="Simpson J.R."/>
            <person name="Lauterbach L."/>
            <person name="Steele A.D."/>
            <person name="Gui C."/>
            <person name="Meng S."/>
            <person name="Li G."/>
            <person name="Viehrig K."/>
            <person name="Ye F."/>
            <person name="Su P."/>
            <person name="Kiefer A.F."/>
            <person name="Nichols A."/>
            <person name="Cepeda A.J."/>
            <person name="Yan W."/>
            <person name="Fan B."/>
            <person name="Jiang Y."/>
            <person name="Adhikari A."/>
            <person name="Zheng C.-J."/>
            <person name="Schuster L."/>
            <person name="Cowan T.M."/>
            <person name="Smanski M.J."/>
            <person name="Chevrette M.G."/>
            <person name="De Carvalho L.P.S."/>
            <person name="Shen B."/>
        </authorList>
    </citation>
    <scope>NUCLEOTIDE SEQUENCE [LARGE SCALE GENOMIC DNA]</scope>
    <source>
        <strain evidence="2 3">NPDC087220</strain>
    </source>
</reference>
<sequence>MSIYEFLHADASAALILACPLAASYVLLVLIVLISPDSGRGKAAKDLLSLHPFSRKTPDSEDQP</sequence>
<dbReference type="Proteomes" id="UP001617351">
    <property type="component" value="Unassembled WGS sequence"/>
</dbReference>
<keyword evidence="1" id="KW-0812">Transmembrane</keyword>
<comment type="caution">
    <text evidence="2">The sequence shown here is derived from an EMBL/GenBank/DDBJ whole genome shotgun (WGS) entry which is preliminary data.</text>
</comment>
<accession>A0ABW8EHU4</accession>
<keyword evidence="1" id="KW-1133">Transmembrane helix</keyword>
<gene>
    <name evidence="2" type="ORF">ACIO7M_10565</name>
</gene>
<name>A0ABW8EHU4_STRT5</name>
<evidence type="ECO:0000313" key="3">
    <source>
        <dbReference type="Proteomes" id="UP001617351"/>
    </source>
</evidence>
<dbReference type="EMBL" id="JBIUYY010000004">
    <property type="protein sequence ID" value="MFJ2821545.1"/>
    <property type="molecule type" value="Genomic_DNA"/>
</dbReference>
<keyword evidence="3" id="KW-1185">Reference proteome</keyword>
<evidence type="ECO:0000313" key="2">
    <source>
        <dbReference type="EMBL" id="MFJ2821545.1"/>
    </source>
</evidence>
<dbReference type="RefSeq" id="WP_402379532.1">
    <property type="nucleotide sequence ID" value="NZ_JBIUYY010000004.1"/>
</dbReference>
<organism evidence="2 3">
    <name type="scientific">Streptomyces toxytricini</name>
    <name type="common">Actinomyces toxytricini</name>
    <dbReference type="NCBI Taxonomy" id="67369"/>
    <lineage>
        <taxon>Bacteria</taxon>
        <taxon>Bacillati</taxon>
        <taxon>Actinomycetota</taxon>
        <taxon>Actinomycetes</taxon>
        <taxon>Kitasatosporales</taxon>
        <taxon>Streptomycetaceae</taxon>
        <taxon>Streptomyces</taxon>
    </lineage>
</organism>
<protein>
    <submittedName>
        <fullName evidence="2">Uncharacterized protein</fullName>
    </submittedName>
</protein>
<keyword evidence="1" id="KW-0472">Membrane</keyword>
<feature type="transmembrane region" description="Helical" evidence="1">
    <location>
        <begin position="12"/>
        <end position="35"/>
    </location>
</feature>
<proteinExistence type="predicted"/>
<evidence type="ECO:0000256" key="1">
    <source>
        <dbReference type="SAM" id="Phobius"/>
    </source>
</evidence>